<sequence length="37" mass="4244">MQISNYLRNSSSSLSSVFCPLQRHCPRPIYILQTLCS</sequence>
<dbReference type="AlphaFoldDB" id="A0A0E9R597"/>
<name>A0A0E9R597_ANGAN</name>
<accession>A0A0E9R597</accession>
<protein>
    <submittedName>
        <fullName evidence="1">Uncharacterized protein</fullName>
    </submittedName>
</protein>
<evidence type="ECO:0000313" key="1">
    <source>
        <dbReference type="EMBL" id="JAH24316.1"/>
    </source>
</evidence>
<proteinExistence type="predicted"/>
<dbReference type="EMBL" id="GBXM01084261">
    <property type="protein sequence ID" value="JAH24316.1"/>
    <property type="molecule type" value="Transcribed_RNA"/>
</dbReference>
<reference evidence="1" key="2">
    <citation type="journal article" date="2015" name="Fish Shellfish Immunol.">
        <title>Early steps in the European eel (Anguilla anguilla)-Vibrio vulnificus interaction in the gills: Role of the RtxA13 toxin.</title>
        <authorList>
            <person name="Callol A."/>
            <person name="Pajuelo D."/>
            <person name="Ebbesson L."/>
            <person name="Teles M."/>
            <person name="MacKenzie S."/>
            <person name="Amaro C."/>
        </authorList>
    </citation>
    <scope>NUCLEOTIDE SEQUENCE</scope>
</reference>
<organism evidence="1">
    <name type="scientific">Anguilla anguilla</name>
    <name type="common">European freshwater eel</name>
    <name type="synonym">Muraena anguilla</name>
    <dbReference type="NCBI Taxonomy" id="7936"/>
    <lineage>
        <taxon>Eukaryota</taxon>
        <taxon>Metazoa</taxon>
        <taxon>Chordata</taxon>
        <taxon>Craniata</taxon>
        <taxon>Vertebrata</taxon>
        <taxon>Euteleostomi</taxon>
        <taxon>Actinopterygii</taxon>
        <taxon>Neopterygii</taxon>
        <taxon>Teleostei</taxon>
        <taxon>Anguilliformes</taxon>
        <taxon>Anguillidae</taxon>
        <taxon>Anguilla</taxon>
    </lineage>
</organism>
<reference evidence="1" key="1">
    <citation type="submission" date="2014-11" db="EMBL/GenBank/DDBJ databases">
        <authorList>
            <person name="Amaro Gonzalez C."/>
        </authorList>
    </citation>
    <scope>NUCLEOTIDE SEQUENCE</scope>
</reference>